<evidence type="ECO:0000256" key="3">
    <source>
        <dbReference type="ARBA" id="ARBA00005641"/>
    </source>
</evidence>
<name>A0ABP1FPW9_9CHLO</name>
<proteinExistence type="inferred from homology"/>
<keyword evidence="6" id="KW-0732">Signal</keyword>
<comment type="caution">
    <text evidence="11">The sequence shown here is derived from an EMBL/GenBank/DDBJ whole genome shotgun (WGS) entry which is preliminary data.</text>
</comment>
<sequence length="615" mass="67125">MALTRTQLLALGCSGGRSAFKCTCCFARHQLYTPFAPNNFSQPSVRLEYPLIPGIPNAYHGLEHSHASFPVAAASFSPRASGCFRHRREHDFTLAPTTYSRLIAAPEPCLIAAPKPCLIATPKPYLTSPTGACVQPASSPQNKPAPSNRYGQPSAQPGAQPAQPQSSALCSAIRHIQASAQHFRAMPTSVFLNPPATAAAGPAVGPSGFIRVEGGTFVDDNCNEFLLFGWNSWRLVEAAQGIQNALPNDKSVLGGLNEATYLAQQAKSHGLNVMRLFGIADVNYNEGAPLQPSPGQYNEQVFKSIDFILNEMSKQGIKVIVALVDYWKMTDGVQQYATWCAGGNKDGFFTTPYCQQLYMNHIKTFVNRRNTYNGLLYKEDPTIFAWDLLNEPRQTQGDHQAVQQWIDLFAPFIKSQDPNHMVTIGEEGFFGPGDPHDSCNPGYPGSTWPQQSGQDFTNNHKNQAIDFAAVHAWPDNWQISDPGFMTSWINCHIAAAASIGKPMILEEFGKVVSSDSSYARTNERNPYYTAAYNAVDASISSGQACKGSLFWEWTVRKQGESVDVSLPNGLHPYGVSVWDETFTGPIQTEASYVQSQMGKRSVPACSKGQAVTAFG</sequence>
<evidence type="ECO:0000256" key="6">
    <source>
        <dbReference type="ARBA" id="ARBA00022729"/>
    </source>
</evidence>
<keyword evidence="7" id="KW-0378">Hydrolase</keyword>
<evidence type="ECO:0000256" key="9">
    <source>
        <dbReference type="SAM" id="MobiDB-lite"/>
    </source>
</evidence>
<keyword evidence="12" id="KW-1185">Reference proteome</keyword>
<dbReference type="InterPro" id="IPR001547">
    <property type="entry name" value="Glyco_hydro_5"/>
</dbReference>
<keyword evidence="8" id="KW-0326">Glycosidase</keyword>
<evidence type="ECO:0000256" key="4">
    <source>
        <dbReference type="ARBA" id="ARBA00012706"/>
    </source>
</evidence>
<organism evidence="11 12">
    <name type="scientific">Coccomyxa viridis</name>
    <dbReference type="NCBI Taxonomy" id="1274662"/>
    <lineage>
        <taxon>Eukaryota</taxon>
        <taxon>Viridiplantae</taxon>
        <taxon>Chlorophyta</taxon>
        <taxon>core chlorophytes</taxon>
        <taxon>Trebouxiophyceae</taxon>
        <taxon>Trebouxiophyceae incertae sedis</taxon>
        <taxon>Coccomyxaceae</taxon>
        <taxon>Coccomyxa</taxon>
    </lineage>
</organism>
<dbReference type="EC" id="3.2.1.78" evidence="4"/>
<feature type="compositionally biased region" description="Low complexity" evidence="9">
    <location>
        <begin position="151"/>
        <end position="166"/>
    </location>
</feature>
<dbReference type="Gene3D" id="3.20.20.80">
    <property type="entry name" value="Glycosidases"/>
    <property type="match status" value="1"/>
</dbReference>
<feature type="compositionally biased region" description="Polar residues" evidence="9">
    <location>
        <begin position="136"/>
        <end position="145"/>
    </location>
</feature>
<dbReference type="InterPro" id="IPR045053">
    <property type="entry name" value="MAN-like"/>
</dbReference>
<accession>A0ABP1FPW9</accession>
<evidence type="ECO:0000256" key="1">
    <source>
        <dbReference type="ARBA" id="ARBA00001678"/>
    </source>
</evidence>
<comment type="similarity">
    <text evidence="3">Belongs to the glycosyl hydrolase 5 (cellulase A) family.</text>
</comment>
<dbReference type="EMBL" id="CAXHTA020000006">
    <property type="protein sequence ID" value="CAL5221993.1"/>
    <property type="molecule type" value="Genomic_DNA"/>
</dbReference>
<evidence type="ECO:0000256" key="7">
    <source>
        <dbReference type="ARBA" id="ARBA00022801"/>
    </source>
</evidence>
<evidence type="ECO:0000313" key="11">
    <source>
        <dbReference type="EMBL" id="CAL5221993.1"/>
    </source>
</evidence>
<dbReference type="PANTHER" id="PTHR31451">
    <property type="match status" value="1"/>
</dbReference>
<dbReference type="InterPro" id="IPR017853">
    <property type="entry name" value="GH"/>
</dbReference>
<evidence type="ECO:0000256" key="2">
    <source>
        <dbReference type="ARBA" id="ARBA00004613"/>
    </source>
</evidence>
<comment type="catalytic activity">
    <reaction evidence="1">
        <text>Random hydrolysis of (1-&gt;4)-beta-D-mannosidic linkages in mannans, galactomannans and glucomannans.</text>
        <dbReference type="EC" id="3.2.1.78"/>
    </reaction>
</comment>
<evidence type="ECO:0000259" key="10">
    <source>
        <dbReference type="Pfam" id="PF26410"/>
    </source>
</evidence>
<dbReference type="PANTHER" id="PTHR31451:SF39">
    <property type="entry name" value="MANNAN ENDO-1,4-BETA-MANNOSIDASE 1"/>
    <property type="match status" value="1"/>
</dbReference>
<evidence type="ECO:0000256" key="8">
    <source>
        <dbReference type="ARBA" id="ARBA00023295"/>
    </source>
</evidence>
<evidence type="ECO:0000313" key="12">
    <source>
        <dbReference type="Proteomes" id="UP001497392"/>
    </source>
</evidence>
<feature type="region of interest" description="Disordered" evidence="9">
    <location>
        <begin position="131"/>
        <end position="166"/>
    </location>
</feature>
<reference evidence="11 12" key="1">
    <citation type="submission" date="2024-06" db="EMBL/GenBank/DDBJ databases">
        <authorList>
            <person name="Kraege A."/>
            <person name="Thomma B."/>
        </authorList>
    </citation>
    <scope>NUCLEOTIDE SEQUENCE [LARGE SCALE GENOMIC DNA]</scope>
</reference>
<dbReference type="Proteomes" id="UP001497392">
    <property type="component" value="Unassembled WGS sequence"/>
</dbReference>
<keyword evidence="5" id="KW-0964">Secreted</keyword>
<gene>
    <name evidence="11" type="primary">g4280</name>
    <name evidence="11" type="ORF">VP750_LOCUS3652</name>
</gene>
<comment type="subcellular location">
    <subcellularLocation>
        <location evidence="2">Secreted</location>
    </subcellularLocation>
</comment>
<dbReference type="SUPFAM" id="SSF51445">
    <property type="entry name" value="(Trans)glycosidases"/>
    <property type="match status" value="1"/>
</dbReference>
<protein>
    <recommendedName>
        <fullName evidence="4">mannan endo-1,4-beta-mannosidase</fullName>
        <ecNumber evidence="4">3.2.1.78</ecNumber>
    </recommendedName>
</protein>
<dbReference type="Pfam" id="PF26410">
    <property type="entry name" value="GH5_mannosidase"/>
    <property type="match status" value="1"/>
</dbReference>
<feature type="domain" description="Glycoside hydrolase family 5" evidence="10">
    <location>
        <begin position="208"/>
        <end position="554"/>
    </location>
</feature>
<evidence type="ECO:0000256" key="5">
    <source>
        <dbReference type="ARBA" id="ARBA00022525"/>
    </source>
</evidence>